<comment type="caution">
    <text evidence="2">The sequence shown here is derived from an EMBL/GenBank/DDBJ whole genome shotgun (WGS) entry which is preliminary data.</text>
</comment>
<feature type="domain" description="Integrase catalytic" evidence="1">
    <location>
        <begin position="291"/>
        <end position="498"/>
    </location>
</feature>
<dbReference type="Gene3D" id="3.30.420.10">
    <property type="entry name" value="Ribonuclease H-like superfamily/Ribonuclease H"/>
    <property type="match status" value="1"/>
</dbReference>
<accession>A0A372L6L9</accession>
<protein>
    <recommendedName>
        <fullName evidence="1">Integrase catalytic domain-containing protein</fullName>
    </recommendedName>
</protein>
<gene>
    <name evidence="2" type="ORF">D0466_20520</name>
</gene>
<proteinExistence type="predicted"/>
<keyword evidence="3" id="KW-1185">Reference proteome</keyword>
<evidence type="ECO:0000313" key="3">
    <source>
        <dbReference type="Proteomes" id="UP000262939"/>
    </source>
</evidence>
<dbReference type="InterPro" id="IPR015378">
    <property type="entry name" value="Transposase-like_Mu_C"/>
</dbReference>
<dbReference type="InterPro" id="IPR001584">
    <property type="entry name" value="Integrase_cat-core"/>
</dbReference>
<dbReference type="RefSeq" id="WP_117324376.1">
    <property type="nucleotide sequence ID" value="NZ_QVTD01000022.1"/>
</dbReference>
<dbReference type="PROSITE" id="PS50994">
    <property type="entry name" value="INTEGRASE"/>
    <property type="match status" value="1"/>
</dbReference>
<dbReference type="SUPFAM" id="SSF53098">
    <property type="entry name" value="Ribonuclease H-like"/>
    <property type="match status" value="1"/>
</dbReference>
<reference evidence="2 3" key="1">
    <citation type="submission" date="2018-08" db="EMBL/GenBank/DDBJ databases">
        <title>Bacillus chawlae sp. nov., Bacillus glennii sp. nov., and Bacillus saganii sp. nov. Isolated from the Vehicle Assembly Building at Kennedy Space Center where the Viking Spacecraft were Assembled.</title>
        <authorList>
            <person name="Seuylemezian A."/>
            <person name="Vaishampayan P."/>
        </authorList>
    </citation>
    <scope>NUCLEOTIDE SEQUENCE [LARGE SCALE GENOMIC DNA]</scope>
    <source>
        <strain evidence="2 3">V44-8</strain>
    </source>
</reference>
<dbReference type="GO" id="GO:0015074">
    <property type="term" value="P:DNA integration"/>
    <property type="evidence" value="ECO:0007669"/>
    <property type="project" value="InterPro"/>
</dbReference>
<sequence>MKLNQLKVNSNLIFRGRKYIILDIDPPKITMKRYDTDGAVIDIDFVDVVTDASFLPSKKMIEHIEEDKKVYASLIDSLSENEREKVSKRLEIIRPLLVFDRVKTNEFNAFYEFNEYHKELLKHEENIQNVTKETIIERIASKHSISSRTVKRYYSSYSGAAINNAVGEEGLISKAGDGYRHRSDNKILDICHPKHPEMILQTLNVRIHAEYIPIIKEVIEKEYLTIKKSSKKAIYDLIAIKCVQKDIKPPYAITIYKMLDRISDKLIERMRLGKVSAQKYEDISRGYANTEALYPLHIVEIDHTQLDIDVIDEAAPLVKGRPYITLGIDVYSRMVWCMHISFDPPSANKVRKAIEHGVLLKRTKERFNTTNEWPVFGIPDTFVFDNGSEFKNYKIKRLIEEDLKSHTRFRPIATPRYGGTIERLIGTLNSSIIHRMRGTRKSNIMDLGEYNPEENALLTLRDLEALLVTYITDIYHYEEHRGLPLDQSSPISRFIEGLKVRGYPDFIAEEDESNFKMKLLPTMMKPYTRDGIRHENRLYRSTNLNSLIDKREKKYLVKYDMDDISKVHLKHPETNEYIEVPCHNPSADTVVGMKASTFELLRKKLKEDGKILRSQFATDEQIQQEKANYQRKLQDSYKKSRRVRIEAERNGFQVKLERPSENQTYNKNKNMTYEEILNMALEEERRAKGDYE</sequence>
<name>A0A372L6L9_9BACI</name>
<dbReference type="OrthoDB" id="501284at2"/>
<evidence type="ECO:0000259" key="1">
    <source>
        <dbReference type="PROSITE" id="PS50994"/>
    </source>
</evidence>
<dbReference type="Proteomes" id="UP000262939">
    <property type="component" value="Unassembled WGS sequence"/>
</dbReference>
<dbReference type="Pfam" id="PF09299">
    <property type="entry name" value="Mu-transpos_C"/>
    <property type="match status" value="1"/>
</dbReference>
<dbReference type="InterPro" id="IPR012337">
    <property type="entry name" value="RNaseH-like_sf"/>
</dbReference>
<organism evidence="2 3">
    <name type="scientific">Peribacillus glennii</name>
    <dbReference type="NCBI Taxonomy" id="2303991"/>
    <lineage>
        <taxon>Bacteria</taxon>
        <taxon>Bacillati</taxon>
        <taxon>Bacillota</taxon>
        <taxon>Bacilli</taxon>
        <taxon>Bacillales</taxon>
        <taxon>Bacillaceae</taxon>
        <taxon>Peribacillus</taxon>
    </lineage>
</organism>
<dbReference type="EMBL" id="QVTD01000022">
    <property type="protein sequence ID" value="RFU60740.1"/>
    <property type="molecule type" value="Genomic_DNA"/>
</dbReference>
<dbReference type="GO" id="GO:0003676">
    <property type="term" value="F:nucleic acid binding"/>
    <property type="evidence" value="ECO:0007669"/>
    <property type="project" value="InterPro"/>
</dbReference>
<evidence type="ECO:0000313" key="2">
    <source>
        <dbReference type="EMBL" id="RFU60740.1"/>
    </source>
</evidence>
<dbReference type="AlphaFoldDB" id="A0A372L6L9"/>
<dbReference type="InterPro" id="IPR036397">
    <property type="entry name" value="RNaseH_sf"/>
</dbReference>